<dbReference type="GO" id="GO:0000160">
    <property type="term" value="P:phosphorelay signal transduction system"/>
    <property type="evidence" value="ECO:0007669"/>
    <property type="project" value="UniProtKB-KW"/>
</dbReference>
<dbReference type="Pfam" id="PF00072">
    <property type="entry name" value="Response_reg"/>
    <property type="match status" value="1"/>
</dbReference>
<dbReference type="PROSITE" id="PS50110">
    <property type="entry name" value="RESPONSE_REGULATORY"/>
    <property type="match status" value="1"/>
</dbReference>
<feature type="modified residue" description="4-aspartylphosphate" evidence="8">
    <location>
        <position position="55"/>
    </location>
</feature>
<dbReference type="InterPro" id="IPR020449">
    <property type="entry name" value="Tscrpt_reg_AraC-type_HTH"/>
</dbReference>
<dbReference type="InterPro" id="IPR011006">
    <property type="entry name" value="CheY-like_superfamily"/>
</dbReference>
<comment type="subcellular location">
    <subcellularLocation>
        <location evidence="1">Cytoplasm</location>
    </subcellularLocation>
</comment>
<dbReference type="Gene3D" id="1.10.10.60">
    <property type="entry name" value="Homeodomain-like"/>
    <property type="match status" value="2"/>
</dbReference>
<evidence type="ECO:0000256" key="5">
    <source>
        <dbReference type="ARBA" id="ARBA00023015"/>
    </source>
</evidence>
<dbReference type="PANTHER" id="PTHR42713">
    <property type="entry name" value="HISTIDINE KINASE-RELATED"/>
    <property type="match status" value="1"/>
</dbReference>
<dbReference type="SMART" id="SM00342">
    <property type="entry name" value="HTH_ARAC"/>
    <property type="match status" value="1"/>
</dbReference>
<dbReference type="EMBL" id="JACHXJ010000003">
    <property type="protein sequence ID" value="MBB3128838.1"/>
    <property type="molecule type" value="Genomic_DNA"/>
</dbReference>
<keyword evidence="5" id="KW-0805">Transcription regulation</keyword>
<evidence type="ECO:0000313" key="11">
    <source>
        <dbReference type="EMBL" id="MBB3128838.1"/>
    </source>
</evidence>
<feature type="domain" description="Response regulatory" evidence="10">
    <location>
        <begin position="3"/>
        <end position="120"/>
    </location>
</feature>
<dbReference type="CDD" id="cd17536">
    <property type="entry name" value="REC_YesN-like"/>
    <property type="match status" value="1"/>
</dbReference>
<dbReference type="PROSITE" id="PS00041">
    <property type="entry name" value="HTH_ARAC_FAMILY_1"/>
    <property type="match status" value="1"/>
</dbReference>
<dbReference type="InterPro" id="IPR051552">
    <property type="entry name" value="HptR"/>
</dbReference>
<dbReference type="AlphaFoldDB" id="A0A839TTU6"/>
<dbReference type="RefSeq" id="WP_183583113.1">
    <property type="nucleotide sequence ID" value="NZ_JACHXJ010000003.1"/>
</dbReference>
<dbReference type="SUPFAM" id="SSF46689">
    <property type="entry name" value="Homeodomain-like"/>
    <property type="match status" value="2"/>
</dbReference>
<dbReference type="GO" id="GO:0005737">
    <property type="term" value="C:cytoplasm"/>
    <property type="evidence" value="ECO:0007669"/>
    <property type="project" value="UniProtKB-SubCell"/>
</dbReference>
<evidence type="ECO:0000256" key="7">
    <source>
        <dbReference type="ARBA" id="ARBA00023163"/>
    </source>
</evidence>
<name>A0A839TTU6_9BACL</name>
<accession>A0A839TTU6</accession>
<reference evidence="11 12" key="1">
    <citation type="submission" date="2020-08" db="EMBL/GenBank/DDBJ databases">
        <title>Genomic Encyclopedia of Type Strains, Phase III (KMG-III): the genomes of soil and plant-associated and newly described type strains.</title>
        <authorList>
            <person name="Whitman W."/>
        </authorList>
    </citation>
    <scope>NUCLEOTIDE SEQUENCE [LARGE SCALE GENOMIC DNA]</scope>
    <source>
        <strain evidence="11 12">CECT 5831</strain>
    </source>
</reference>
<dbReference type="GO" id="GO:0003700">
    <property type="term" value="F:DNA-binding transcription factor activity"/>
    <property type="evidence" value="ECO:0007669"/>
    <property type="project" value="InterPro"/>
</dbReference>
<dbReference type="SMART" id="SM00448">
    <property type="entry name" value="REC"/>
    <property type="match status" value="1"/>
</dbReference>
<dbReference type="InterPro" id="IPR018060">
    <property type="entry name" value="HTH_AraC"/>
</dbReference>
<dbReference type="Pfam" id="PF12833">
    <property type="entry name" value="HTH_18"/>
    <property type="match status" value="1"/>
</dbReference>
<keyword evidence="3 8" id="KW-0597">Phosphoprotein</keyword>
<dbReference type="PROSITE" id="PS01124">
    <property type="entry name" value="HTH_ARAC_FAMILY_2"/>
    <property type="match status" value="1"/>
</dbReference>
<evidence type="ECO:0000256" key="6">
    <source>
        <dbReference type="ARBA" id="ARBA00023125"/>
    </source>
</evidence>
<keyword evidence="6" id="KW-0238">DNA-binding</keyword>
<gene>
    <name evidence="11" type="ORF">FHS19_003513</name>
</gene>
<evidence type="ECO:0000259" key="9">
    <source>
        <dbReference type="PROSITE" id="PS01124"/>
    </source>
</evidence>
<keyword evidence="4" id="KW-0902">Two-component regulatory system</keyword>
<keyword evidence="2" id="KW-0963">Cytoplasm</keyword>
<evidence type="ECO:0000256" key="3">
    <source>
        <dbReference type="ARBA" id="ARBA00022553"/>
    </source>
</evidence>
<dbReference type="InterPro" id="IPR001789">
    <property type="entry name" value="Sig_transdc_resp-reg_receiver"/>
</dbReference>
<dbReference type="PANTHER" id="PTHR42713:SF3">
    <property type="entry name" value="TRANSCRIPTIONAL REGULATORY PROTEIN HPTR"/>
    <property type="match status" value="1"/>
</dbReference>
<dbReference type="GO" id="GO:0043565">
    <property type="term" value="F:sequence-specific DNA binding"/>
    <property type="evidence" value="ECO:0007669"/>
    <property type="project" value="InterPro"/>
</dbReference>
<feature type="domain" description="HTH araC/xylS-type" evidence="9">
    <location>
        <begin position="423"/>
        <end position="521"/>
    </location>
</feature>
<protein>
    <submittedName>
        <fullName evidence="11">Two-component system response regulator YesN</fullName>
    </submittedName>
</protein>
<evidence type="ECO:0000313" key="12">
    <source>
        <dbReference type="Proteomes" id="UP000517523"/>
    </source>
</evidence>
<sequence length="522" mass="61559">MYHVALADDELLDLEGMERFVPWSDLGMEVVYTATNSFKVLEFIRNHPIDVLVTDIRMPIMSGLELAAALKEESASTKVVFVSGYEDFQYARKAIQMNASGYVLKPVSDEEMIRVLKEVRQQLDEEHKQIWMESRYKESEQWMKQELLQRWLKGEETEENQIPYPPTSWEHIDYPVRGILVEADNQLMPEPLNVQKVLKERSRWQQRFMMEAEKSGYMLAVRTDRNRIFLAADVDKGLTLRPPESLLFWLRSQEGMTATIALSREAYSWEALPSIYQETEQLMEQKLFLGKNRIIKPEDATAIHARDTRNLEQVLNRLFAAMVQYDLVCVDDQLQELFQMARGFERKLTVHNFVQHLLSRLDAFLASMNENLTSMLGLGMDQLDILYHFETLDDIQSWMRRRTFEISELLHMKRLRKNRKIIGEVQTYVRENLDQTIVLREIAERFAFSPNYLGQLFKEEVGIHFSDFVTKERMNRARELMHDSKLKIYEVASAVGYKNIMHFNRLFKEHFGLTPSEMRRQL</sequence>
<evidence type="ECO:0000256" key="4">
    <source>
        <dbReference type="ARBA" id="ARBA00023012"/>
    </source>
</evidence>
<organism evidence="11 12">
    <name type="scientific">Paenibacillus rhizosphaerae</name>
    <dbReference type="NCBI Taxonomy" id="297318"/>
    <lineage>
        <taxon>Bacteria</taxon>
        <taxon>Bacillati</taxon>
        <taxon>Bacillota</taxon>
        <taxon>Bacilli</taxon>
        <taxon>Bacillales</taxon>
        <taxon>Paenibacillaceae</taxon>
        <taxon>Paenibacillus</taxon>
    </lineage>
</organism>
<dbReference type="InterPro" id="IPR009057">
    <property type="entry name" value="Homeodomain-like_sf"/>
</dbReference>
<comment type="caution">
    <text evidence="11">The sequence shown here is derived from an EMBL/GenBank/DDBJ whole genome shotgun (WGS) entry which is preliminary data.</text>
</comment>
<evidence type="ECO:0000256" key="8">
    <source>
        <dbReference type="PROSITE-ProRule" id="PRU00169"/>
    </source>
</evidence>
<keyword evidence="7" id="KW-0804">Transcription</keyword>
<dbReference type="Proteomes" id="UP000517523">
    <property type="component" value="Unassembled WGS sequence"/>
</dbReference>
<evidence type="ECO:0000256" key="1">
    <source>
        <dbReference type="ARBA" id="ARBA00004496"/>
    </source>
</evidence>
<evidence type="ECO:0000259" key="10">
    <source>
        <dbReference type="PROSITE" id="PS50110"/>
    </source>
</evidence>
<dbReference type="PRINTS" id="PR00032">
    <property type="entry name" value="HTHARAC"/>
</dbReference>
<proteinExistence type="predicted"/>
<dbReference type="SUPFAM" id="SSF52172">
    <property type="entry name" value="CheY-like"/>
    <property type="match status" value="1"/>
</dbReference>
<evidence type="ECO:0000256" key="2">
    <source>
        <dbReference type="ARBA" id="ARBA00022490"/>
    </source>
</evidence>
<dbReference type="InterPro" id="IPR018062">
    <property type="entry name" value="HTH_AraC-typ_CS"/>
</dbReference>
<dbReference type="Gene3D" id="3.40.50.2300">
    <property type="match status" value="1"/>
</dbReference>